<dbReference type="Pfam" id="PF12801">
    <property type="entry name" value="Fer4_5"/>
    <property type="match status" value="1"/>
</dbReference>
<gene>
    <name evidence="9" type="primary">ccoG</name>
    <name evidence="9" type="ORF">GCM10023331_10330</name>
</gene>
<evidence type="ECO:0000259" key="8">
    <source>
        <dbReference type="PROSITE" id="PS51379"/>
    </source>
</evidence>
<dbReference type="RefSeq" id="WP_345369783.1">
    <property type="nucleotide sequence ID" value="NZ_BAABJX010000018.1"/>
</dbReference>
<feature type="transmembrane region" description="Helical" evidence="7">
    <location>
        <begin position="43"/>
        <end position="67"/>
    </location>
</feature>
<dbReference type="EMBL" id="BAABJX010000018">
    <property type="protein sequence ID" value="GAA4827417.1"/>
    <property type="molecule type" value="Genomic_DNA"/>
</dbReference>
<keyword evidence="3" id="KW-0479">Metal-binding</keyword>
<evidence type="ECO:0000256" key="3">
    <source>
        <dbReference type="ARBA" id="ARBA00022723"/>
    </source>
</evidence>
<keyword evidence="7" id="KW-0812">Transmembrane</keyword>
<dbReference type="InterPro" id="IPR017896">
    <property type="entry name" value="4Fe4S_Fe-S-bd"/>
</dbReference>
<keyword evidence="7" id="KW-1133">Transmembrane helix</keyword>
<dbReference type="PROSITE" id="PS51379">
    <property type="entry name" value="4FE4S_FER_2"/>
    <property type="match status" value="1"/>
</dbReference>
<evidence type="ECO:0000313" key="9">
    <source>
        <dbReference type="EMBL" id="GAA4827417.1"/>
    </source>
</evidence>
<evidence type="ECO:0000256" key="1">
    <source>
        <dbReference type="ARBA" id="ARBA00022448"/>
    </source>
</evidence>
<organism evidence="9 10">
    <name type="scientific">Algivirga pacifica</name>
    <dbReference type="NCBI Taxonomy" id="1162670"/>
    <lineage>
        <taxon>Bacteria</taxon>
        <taxon>Pseudomonadati</taxon>
        <taxon>Bacteroidota</taxon>
        <taxon>Cytophagia</taxon>
        <taxon>Cytophagales</taxon>
        <taxon>Flammeovirgaceae</taxon>
        <taxon>Algivirga</taxon>
    </lineage>
</organism>
<evidence type="ECO:0000313" key="10">
    <source>
        <dbReference type="Proteomes" id="UP001500298"/>
    </source>
</evidence>
<feature type="transmembrane region" description="Helical" evidence="7">
    <location>
        <begin position="200"/>
        <end position="217"/>
    </location>
</feature>
<dbReference type="Pfam" id="PF11614">
    <property type="entry name" value="FixG_C"/>
    <property type="match status" value="1"/>
</dbReference>
<comment type="caution">
    <text evidence="9">The sequence shown here is derived from an EMBL/GenBank/DDBJ whole genome shotgun (WGS) entry which is preliminary data.</text>
</comment>
<proteinExistence type="predicted"/>
<keyword evidence="5" id="KW-0408">Iron</keyword>
<feature type="transmembrane region" description="Helical" evidence="7">
    <location>
        <begin position="349"/>
        <end position="369"/>
    </location>
</feature>
<name>A0ABP9D656_9BACT</name>
<feature type="transmembrane region" description="Helical" evidence="7">
    <location>
        <begin position="161"/>
        <end position="180"/>
    </location>
</feature>
<dbReference type="InterPro" id="IPR017900">
    <property type="entry name" value="4Fe4S_Fe_S_CS"/>
</dbReference>
<dbReference type="Gene3D" id="2.60.40.10">
    <property type="entry name" value="Immunoglobulins"/>
    <property type="match status" value="1"/>
</dbReference>
<dbReference type="PANTHER" id="PTHR30176">
    <property type="entry name" value="FERREDOXIN-TYPE PROTEIN NAPH"/>
    <property type="match status" value="1"/>
</dbReference>
<keyword evidence="2" id="KW-0004">4Fe-4S</keyword>
<dbReference type="PANTHER" id="PTHR30176:SF3">
    <property type="entry name" value="FERREDOXIN-TYPE PROTEIN NAPH"/>
    <property type="match status" value="1"/>
</dbReference>
<protein>
    <submittedName>
        <fullName evidence="9">Cytochrome c oxidase accessory protein CcoG</fullName>
    </submittedName>
</protein>
<accession>A0ABP9D656</accession>
<evidence type="ECO:0000256" key="7">
    <source>
        <dbReference type="SAM" id="Phobius"/>
    </source>
</evidence>
<sequence>MSTKQSQQPESFRDSISTVDAKGDRVWLYPKKPSGRYYNARKWLAYVLIGLFFAGPFLKIGGQPLLMFNLFDRKFVLFGYLFVPQDFHIFVLLMILMIVFIVLFTVVYGRVWCGWACPQTVFMEMVFRRIEYWIEGDASKKKKLDKMPWNREKILKKGFKHTLFVLFSLAIANMVLGYIFGGEQLMQMVASSPLENWDIFVAHVAFAGVFYAVFARFREQVCIAVCPYGRLQGVFLDKDSVVISYDHIRGEPRGKLKKGNKKKEEAERKLQLEDVKPQGDCIDCSLCVQVCPTGIDIRNGTQLECINCTACIDACDEVMDKIEKPRGLIRFASANDIEEKKPFKWTIRMLAYTGVLCLLLGAVGFLLGGRSKVETTVLRAPGMTYQVADNGDIRNLYTIQLVNKTHEEIPISVKLIEPAGQLTVAGGDMVIEKEGIYKGAFFIEIDPSLLDGARNTITLEIYSGEELLETIDSRFLGPIK</sequence>
<dbReference type="InterPro" id="IPR009051">
    <property type="entry name" value="Helical_ferredxn"/>
</dbReference>
<evidence type="ECO:0000256" key="4">
    <source>
        <dbReference type="ARBA" id="ARBA00022982"/>
    </source>
</evidence>
<dbReference type="InterPro" id="IPR051684">
    <property type="entry name" value="Electron_Trans/Redox"/>
</dbReference>
<feature type="domain" description="4Fe-4S ferredoxin-type" evidence="8">
    <location>
        <begin position="271"/>
        <end position="300"/>
    </location>
</feature>
<dbReference type="Proteomes" id="UP001500298">
    <property type="component" value="Unassembled WGS sequence"/>
</dbReference>
<evidence type="ECO:0000256" key="6">
    <source>
        <dbReference type="ARBA" id="ARBA00023014"/>
    </source>
</evidence>
<dbReference type="InterPro" id="IPR032879">
    <property type="entry name" value="FixG_C"/>
</dbReference>
<dbReference type="InterPro" id="IPR013783">
    <property type="entry name" value="Ig-like_fold"/>
</dbReference>
<keyword evidence="7" id="KW-0472">Membrane</keyword>
<feature type="transmembrane region" description="Helical" evidence="7">
    <location>
        <begin position="87"/>
        <end position="108"/>
    </location>
</feature>
<dbReference type="Gene3D" id="1.10.1060.10">
    <property type="entry name" value="Alpha-helical ferredoxin"/>
    <property type="match status" value="1"/>
</dbReference>
<dbReference type="Pfam" id="PF13746">
    <property type="entry name" value="Fer4_18"/>
    <property type="match status" value="1"/>
</dbReference>
<keyword evidence="6" id="KW-0411">Iron-sulfur</keyword>
<dbReference type="PROSITE" id="PS00198">
    <property type="entry name" value="4FE4S_FER_1"/>
    <property type="match status" value="1"/>
</dbReference>
<evidence type="ECO:0000256" key="5">
    <source>
        <dbReference type="ARBA" id="ARBA00023004"/>
    </source>
</evidence>
<keyword evidence="10" id="KW-1185">Reference proteome</keyword>
<evidence type="ECO:0000256" key="2">
    <source>
        <dbReference type="ARBA" id="ARBA00022485"/>
    </source>
</evidence>
<dbReference type="SUPFAM" id="SSF54862">
    <property type="entry name" value="4Fe-4S ferredoxins"/>
    <property type="match status" value="1"/>
</dbReference>
<keyword evidence="4" id="KW-0249">Electron transport</keyword>
<keyword evidence="1" id="KW-0813">Transport</keyword>
<dbReference type="NCBIfam" id="TIGR02745">
    <property type="entry name" value="ccoG_rdxA_fixG"/>
    <property type="match status" value="1"/>
</dbReference>
<reference evidence="10" key="1">
    <citation type="journal article" date="2019" name="Int. J. Syst. Evol. Microbiol.">
        <title>The Global Catalogue of Microorganisms (GCM) 10K type strain sequencing project: providing services to taxonomists for standard genome sequencing and annotation.</title>
        <authorList>
            <consortium name="The Broad Institute Genomics Platform"/>
            <consortium name="The Broad Institute Genome Sequencing Center for Infectious Disease"/>
            <person name="Wu L."/>
            <person name="Ma J."/>
        </authorList>
    </citation>
    <scope>NUCLEOTIDE SEQUENCE [LARGE SCALE GENOMIC DNA]</scope>
    <source>
        <strain evidence="10">JCM 18326</strain>
    </source>
</reference>
<dbReference type="InterPro" id="IPR014116">
    <property type="entry name" value="Cyt_c_oxidase_cbb3_FixG"/>
</dbReference>